<comment type="cofactor">
    <cofactor evidence="11">
        <name>[2Fe-2S] cluster</name>
        <dbReference type="ChEBI" id="CHEBI:190135"/>
    </cofactor>
    <text evidence="11">Binds 1 [2Fe-2S] cluster.</text>
</comment>
<evidence type="ECO:0000256" key="12">
    <source>
        <dbReference type="SAM" id="MobiDB-lite"/>
    </source>
</evidence>
<dbReference type="RefSeq" id="WP_380563811.1">
    <property type="nucleotide sequence ID" value="NZ_JBEUKS010000002.1"/>
</dbReference>
<dbReference type="Pfam" id="PF13085">
    <property type="entry name" value="Fer2_3"/>
    <property type="match status" value="1"/>
</dbReference>
<keyword evidence="6 11" id="KW-0479">Metal-binding</keyword>
<dbReference type="InterPro" id="IPR025192">
    <property type="entry name" value="Succ_DH/fum_Rdtase_N"/>
</dbReference>
<feature type="domain" description="4Fe-4S ferredoxin-type" evidence="14">
    <location>
        <begin position="167"/>
        <end position="189"/>
    </location>
</feature>
<dbReference type="InterPro" id="IPR050573">
    <property type="entry name" value="SDH/FRD_Iron-Sulfur"/>
</dbReference>
<evidence type="ECO:0000256" key="7">
    <source>
        <dbReference type="ARBA" id="ARBA00023002"/>
    </source>
</evidence>
<protein>
    <recommendedName>
        <fullName evidence="11">Succinate dehydrogenase iron-sulfur subunit</fullName>
        <ecNumber evidence="11">1.3.5.1</ecNumber>
    </recommendedName>
</protein>
<dbReference type="NCBIfam" id="TIGR00384">
    <property type="entry name" value="dhsB"/>
    <property type="match status" value="1"/>
</dbReference>
<evidence type="ECO:0000256" key="11">
    <source>
        <dbReference type="RuleBase" id="RU361237"/>
    </source>
</evidence>
<evidence type="ECO:0000256" key="3">
    <source>
        <dbReference type="ARBA" id="ARBA00022485"/>
    </source>
</evidence>
<gene>
    <name evidence="15" type="ORF">ABUW04_08470</name>
</gene>
<evidence type="ECO:0000256" key="6">
    <source>
        <dbReference type="ARBA" id="ARBA00022723"/>
    </source>
</evidence>
<dbReference type="PROSITE" id="PS51379">
    <property type="entry name" value="4FE4S_FER_2"/>
    <property type="match status" value="1"/>
</dbReference>
<dbReference type="InterPro" id="IPR009051">
    <property type="entry name" value="Helical_ferredxn"/>
</dbReference>
<dbReference type="PROSITE" id="PS51085">
    <property type="entry name" value="2FE2S_FER_2"/>
    <property type="match status" value="1"/>
</dbReference>
<evidence type="ECO:0000256" key="5">
    <source>
        <dbReference type="ARBA" id="ARBA00022714"/>
    </source>
</evidence>
<evidence type="ECO:0000259" key="14">
    <source>
        <dbReference type="PROSITE" id="PS51379"/>
    </source>
</evidence>
<dbReference type="PANTHER" id="PTHR11921">
    <property type="entry name" value="SUCCINATE DEHYDROGENASE IRON-SULFUR PROTEIN"/>
    <property type="match status" value="1"/>
</dbReference>
<dbReference type="Pfam" id="PF13237">
    <property type="entry name" value="Fer4_10"/>
    <property type="match status" value="1"/>
</dbReference>
<dbReference type="InterPro" id="IPR017896">
    <property type="entry name" value="4Fe4S_Fe-S-bd"/>
</dbReference>
<dbReference type="Proteomes" id="UP001592581">
    <property type="component" value="Unassembled WGS sequence"/>
</dbReference>
<keyword evidence="4" id="KW-0816">Tricarboxylic acid cycle</keyword>
<dbReference type="InterPro" id="IPR017900">
    <property type="entry name" value="4Fe4S_Fe_S_CS"/>
</dbReference>
<name>A0ABV6XJ47_9ACTN</name>
<evidence type="ECO:0000313" key="15">
    <source>
        <dbReference type="EMBL" id="MFC1438289.1"/>
    </source>
</evidence>
<sequence length="265" mass="29863">MSTPTIEDAAPQGGNPHSAGLDAAESGKVELVTITVRIRRFNPEEHPDAVWVDYQLTVDPKIRVLDAINTIKWEQDGTLTYRRSCAHGVCGSDAMRINGKNRLACKTLIKDVNPEKPITIEPIKGLTVLKDLVVDMDPFFQAYRDVMPFLITTGNEPTRERIQSEEDVQRFEDTTKCILCAACTTSCPVFWNDGQYFGPAAIVNAHRFIFDSRDEGAEQRLEILNDREGVWRCRTTFNCTDACPRGIEVTKAIQEVKRALVTRRF</sequence>
<dbReference type="GO" id="GO:0008177">
    <property type="term" value="F:succinate dehydrogenase (quinone) activity"/>
    <property type="evidence" value="ECO:0007669"/>
    <property type="project" value="UniProtKB-EC"/>
</dbReference>
<dbReference type="InterPro" id="IPR036010">
    <property type="entry name" value="2Fe-2S_ferredoxin-like_sf"/>
</dbReference>
<dbReference type="Gene3D" id="1.10.1060.10">
    <property type="entry name" value="Alpha-helical ferredoxin"/>
    <property type="match status" value="1"/>
</dbReference>
<accession>A0ABV6XJ47</accession>
<comment type="pathway">
    <text evidence="1">Carbohydrate metabolism; tricarboxylic acid cycle.</text>
</comment>
<feature type="region of interest" description="Disordered" evidence="12">
    <location>
        <begin position="1"/>
        <end position="22"/>
    </location>
</feature>
<dbReference type="EMBL" id="JBEUKS010000002">
    <property type="protein sequence ID" value="MFC1438289.1"/>
    <property type="molecule type" value="Genomic_DNA"/>
</dbReference>
<keyword evidence="8 11" id="KW-0408">Iron</keyword>
<comment type="cofactor">
    <cofactor evidence="11">
        <name>[4Fe-4S] cluster</name>
        <dbReference type="ChEBI" id="CHEBI:49883"/>
    </cofactor>
    <text evidence="11">Binds 1 [4Fe-4S] cluster.</text>
</comment>
<evidence type="ECO:0000256" key="8">
    <source>
        <dbReference type="ARBA" id="ARBA00023004"/>
    </source>
</evidence>
<evidence type="ECO:0000256" key="10">
    <source>
        <dbReference type="ARBA" id="ARBA00023291"/>
    </source>
</evidence>
<reference evidence="15 16" key="1">
    <citation type="submission" date="2024-06" db="EMBL/GenBank/DDBJ databases">
        <authorList>
            <person name="Lee S.D."/>
        </authorList>
    </citation>
    <scope>NUCLEOTIDE SEQUENCE [LARGE SCALE GENOMIC DNA]</scope>
    <source>
        <strain evidence="15 16">N1-10</strain>
    </source>
</reference>
<dbReference type="Gene3D" id="3.10.20.30">
    <property type="match status" value="1"/>
</dbReference>
<dbReference type="PROSITE" id="PS00198">
    <property type="entry name" value="4FE4S_FER_1"/>
    <property type="match status" value="1"/>
</dbReference>
<dbReference type="EC" id="1.3.5.1" evidence="11"/>
<proteinExistence type="inferred from homology"/>
<comment type="catalytic activity">
    <reaction evidence="11">
        <text>a quinone + succinate = fumarate + a quinol</text>
        <dbReference type="Rhea" id="RHEA:40523"/>
        <dbReference type="ChEBI" id="CHEBI:24646"/>
        <dbReference type="ChEBI" id="CHEBI:29806"/>
        <dbReference type="ChEBI" id="CHEBI:30031"/>
        <dbReference type="ChEBI" id="CHEBI:132124"/>
        <dbReference type="EC" id="1.3.5.1"/>
    </reaction>
</comment>
<comment type="cofactor">
    <cofactor evidence="11">
        <name>[3Fe-4S] cluster</name>
        <dbReference type="ChEBI" id="CHEBI:21137"/>
    </cofactor>
    <text evidence="11">Binds 1 [3Fe-4S] cluster.</text>
</comment>
<evidence type="ECO:0000256" key="2">
    <source>
        <dbReference type="ARBA" id="ARBA00009433"/>
    </source>
</evidence>
<evidence type="ECO:0000313" key="16">
    <source>
        <dbReference type="Proteomes" id="UP001592581"/>
    </source>
</evidence>
<keyword evidence="9 11" id="KW-0411">Iron-sulfur</keyword>
<keyword evidence="3 11" id="KW-0004">4Fe-4S</keyword>
<feature type="domain" description="2Fe-2S ferredoxin-type" evidence="13">
    <location>
        <begin position="32"/>
        <end position="126"/>
    </location>
</feature>
<keyword evidence="10 11" id="KW-0003">3Fe-4S</keyword>
<dbReference type="SUPFAM" id="SSF46548">
    <property type="entry name" value="alpha-helical ferredoxin"/>
    <property type="match status" value="1"/>
</dbReference>
<evidence type="ECO:0000256" key="4">
    <source>
        <dbReference type="ARBA" id="ARBA00022532"/>
    </source>
</evidence>
<dbReference type="InterPro" id="IPR004489">
    <property type="entry name" value="Succ_DH/fum_Rdtase_Fe-S"/>
</dbReference>
<dbReference type="SUPFAM" id="SSF54292">
    <property type="entry name" value="2Fe-2S ferredoxin-like"/>
    <property type="match status" value="1"/>
</dbReference>
<keyword evidence="7 15" id="KW-0560">Oxidoreductase</keyword>
<evidence type="ECO:0000256" key="9">
    <source>
        <dbReference type="ARBA" id="ARBA00023014"/>
    </source>
</evidence>
<dbReference type="NCBIfam" id="NF004616">
    <property type="entry name" value="PRK05950.1"/>
    <property type="match status" value="1"/>
</dbReference>
<dbReference type="InterPro" id="IPR012675">
    <property type="entry name" value="Beta-grasp_dom_sf"/>
</dbReference>
<evidence type="ECO:0000256" key="1">
    <source>
        <dbReference type="ARBA" id="ARBA00005163"/>
    </source>
</evidence>
<organism evidence="15 16">
    <name type="scientific">Streptacidiphilus jeojiensis</name>
    <dbReference type="NCBI Taxonomy" id="3229225"/>
    <lineage>
        <taxon>Bacteria</taxon>
        <taxon>Bacillati</taxon>
        <taxon>Actinomycetota</taxon>
        <taxon>Actinomycetes</taxon>
        <taxon>Kitasatosporales</taxon>
        <taxon>Streptomycetaceae</taxon>
        <taxon>Streptacidiphilus</taxon>
    </lineage>
</organism>
<keyword evidence="16" id="KW-1185">Reference proteome</keyword>
<dbReference type="PANTHER" id="PTHR11921:SF29">
    <property type="entry name" value="SUCCINATE DEHYDROGENASE [UBIQUINONE] IRON-SULFUR SUBUNIT, MITOCHONDRIAL"/>
    <property type="match status" value="1"/>
</dbReference>
<comment type="caution">
    <text evidence="15">The sequence shown here is derived from an EMBL/GenBank/DDBJ whole genome shotgun (WGS) entry which is preliminary data.</text>
</comment>
<keyword evidence="5 11" id="KW-0001">2Fe-2S</keyword>
<evidence type="ECO:0000259" key="13">
    <source>
        <dbReference type="PROSITE" id="PS51085"/>
    </source>
</evidence>
<dbReference type="InterPro" id="IPR001041">
    <property type="entry name" value="2Fe-2S_ferredoxin-type"/>
</dbReference>
<comment type="similarity">
    <text evidence="2 11">Belongs to the succinate dehydrogenase/fumarate reductase iron-sulfur protein family.</text>
</comment>